<feature type="binding site" evidence="5">
    <location>
        <position position="36"/>
    </location>
    <ligand>
        <name>FMN</name>
        <dbReference type="ChEBI" id="CHEBI:58210"/>
    </ligand>
</feature>
<dbReference type="Pfam" id="PF02441">
    <property type="entry name" value="Flavoprotein"/>
    <property type="match status" value="1"/>
</dbReference>
<comment type="similarity">
    <text evidence="5">Belongs to the UbiX/PAD1 family.</text>
</comment>
<evidence type="ECO:0000256" key="5">
    <source>
        <dbReference type="HAMAP-Rule" id="MF_01984"/>
    </source>
</evidence>
<organism evidence="7 8">
    <name type="scientific">Desulfoluna limicola</name>
    <dbReference type="NCBI Taxonomy" id="2810562"/>
    <lineage>
        <taxon>Bacteria</taxon>
        <taxon>Pseudomonadati</taxon>
        <taxon>Thermodesulfobacteriota</taxon>
        <taxon>Desulfobacteria</taxon>
        <taxon>Desulfobacterales</taxon>
        <taxon>Desulfolunaceae</taxon>
        <taxon>Desulfoluna</taxon>
    </lineage>
</organism>
<evidence type="ECO:0000256" key="3">
    <source>
        <dbReference type="ARBA" id="ARBA00022643"/>
    </source>
</evidence>
<reference evidence="7 8" key="1">
    <citation type="submission" date="2021-02" db="EMBL/GenBank/DDBJ databases">
        <title>Complete genome of Desulfoluna sp. strain ASN36.</title>
        <authorList>
            <person name="Takahashi A."/>
            <person name="Kojima H."/>
            <person name="Fukui M."/>
        </authorList>
    </citation>
    <scope>NUCLEOTIDE SEQUENCE [LARGE SCALE GENOMIC DNA]</scope>
    <source>
        <strain evidence="7 8">ASN36</strain>
    </source>
</reference>
<feature type="binding site" evidence="5">
    <location>
        <position position="133"/>
    </location>
    <ligand>
        <name>FMN</name>
        <dbReference type="ChEBI" id="CHEBI:58210"/>
    </ligand>
</feature>
<feature type="binding site" evidence="5">
    <location>
        <begin position="10"/>
        <end position="12"/>
    </location>
    <ligand>
        <name>FMN</name>
        <dbReference type="ChEBI" id="CHEBI:58210"/>
    </ligand>
</feature>
<keyword evidence="4 5" id="KW-0808">Transferase</keyword>
<dbReference type="SUPFAM" id="SSF52507">
    <property type="entry name" value="Homo-oligomeric flavin-containing Cys decarboxylases, HFCD"/>
    <property type="match status" value="1"/>
</dbReference>
<keyword evidence="1 5" id="KW-0637">Prenyltransferase</keyword>
<feature type="domain" description="Flavoprotein" evidence="6">
    <location>
        <begin position="2"/>
        <end position="183"/>
    </location>
</feature>
<dbReference type="RefSeq" id="WP_236889306.1">
    <property type="nucleotide sequence ID" value="NZ_AP024488.1"/>
</dbReference>
<evidence type="ECO:0000313" key="7">
    <source>
        <dbReference type="EMBL" id="BCS97891.1"/>
    </source>
</evidence>
<dbReference type="Proteomes" id="UP001320148">
    <property type="component" value="Chromosome"/>
</dbReference>
<keyword evidence="8" id="KW-1185">Reference proteome</keyword>
<evidence type="ECO:0000256" key="2">
    <source>
        <dbReference type="ARBA" id="ARBA00022630"/>
    </source>
</evidence>
<dbReference type="InterPro" id="IPR003382">
    <property type="entry name" value="Flavoprotein"/>
</dbReference>
<name>A0ABN6F7Z4_9BACT</name>
<dbReference type="InterPro" id="IPR036551">
    <property type="entry name" value="Flavin_trans-like"/>
</dbReference>
<dbReference type="EC" id="2.5.1.129" evidence="5"/>
<dbReference type="HAMAP" id="MF_01984">
    <property type="entry name" value="ubiX_pad"/>
    <property type="match status" value="1"/>
</dbReference>
<evidence type="ECO:0000256" key="4">
    <source>
        <dbReference type="ARBA" id="ARBA00022679"/>
    </source>
</evidence>
<comment type="caution">
    <text evidence="5">Lacks conserved residue(s) required for the propagation of feature annotation.</text>
</comment>
<dbReference type="NCBIfam" id="TIGR00421">
    <property type="entry name" value="ubiX_pad"/>
    <property type="match status" value="1"/>
</dbReference>
<proteinExistence type="inferred from homology"/>
<evidence type="ECO:0000313" key="8">
    <source>
        <dbReference type="Proteomes" id="UP001320148"/>
    </source>
</evidence>
<sequence>MKRIVTALCGASGALYGLRLVKALAEAGTEIDLIVSRAGLIVADEELGLSEKEFRETLHGFCKANADTTLRVHDVNDFTAAPASGSCPIDAMVVVPCTMASLAAIATGNGRNLIHRAADVALKEKRPLVLVPREMPYSLIHLKNMTAAAEAGATILPASPAFYSRPETLEALADTVVARILDHIGVTPARDLVPRWKA</sequence>
<feature type="binding site" evidence="5">
    <location>
        <position position="179"/>
    </location>
    <ligand>
        <name>dimethylallyl phosphate</name>
        <dbReference type="ChEBI" id="CHEBI:88052"/>
    </ligand>
</feature>
<gene>
    <name evidence="5 7" type="primary">ubiX</name>
    <name evidence="7" type="ORF">DSLASN_35230</name>
</gene>
<feature type="binding site" evidence="5">
    <location>
        <position position="163"/>
    </location>
    <ligand>
        <name>dimethylallyl phosphate</name>
        <dbReference type="ChEBI" id="CHEBI:88052"/>
    </ligand>
</feature>
<comment type="catalytic activity">
    <reaction evidence="5">
        <text>dimethylallyl phosphate + FMNH2 = prenylated FMNH2 + phosphate</text>
        <dbReference type="Rhea" id="RHEA:37743"/>
        <dbReference type="ChEBI" id="CHEBI:43474"/>
        <dbReference type="ChEBI" id="CHEBI:57618"/>
        <dbReference type="ChEBI" id="CHEBI:87467"/>
        <dbReference type="ChEBI" id="CHEBI:88052"/>
        <dbReference type="EC" id="2.5.1.129"/>
    </reaction>
</comment>
<dbReference type="Gene3D" id="3.40.50.1950">
    <property type="entry name" value="Flavin prenyltransferase-like"/>
    <property type="match status" value="1"/>
</dbReference>
<dbReference type="EMBL" id="AP024488">
    <property type="protein sequence ID" value="BCS97891.1"/>
    <property type="molecule type" value="Genomic_DNA"/>
</dbReference>
<feature type="binding site" evidence="5">
    <location>
        <begin position="98"/>
        <end position="101"/>
    </location>
    <ligand>
        <name>FMN</name>
        <dbReference type="ChEBI" id="CHEBI:58210"/>
    </ligand>
</feature>
<protein>
    <recommendedName>
        <fullName evidence="5">Flavin prenyltransferase UbiX</fullName>
        <ecNumber evidence="5">2.5.1.129</ecNumber>
    </recommendedName>
</protein>
<comment type="function">
    <text evidence="5">Flavin prenyltransferase that catalyzes the synthesis of the prenylated FMN cofactor (prenyl-FMN) for 4-hydroxy-3-polyprenylbenzoic acid decarboxylase UbiD. The prenyltransferase is metal-independent and links a dimethylallyl moiety from dimethylallyl monophosphate (DMAP) to the flavin N5 and C6 atoms of FMN.</text>
</comment>
<dbReference type="NCBIfam" id="NF004685">
    <property type="entry name" value="PRK06029.1"/>
    <property type="match status" value="1"/>
</dbReference>
<evidence type="ECO:0000256" key="1">
    <source>
        <dbReference type="ARBA" id="ARBA00022602"/>
    </source>
</evidence>
<keyword evidence="3 5" id="KW-0288">FMN</keyword>
<keyword evidence="2 5" id="KW-0285">Flavoprotein</keyword>
<dbReference type="InterPro" id="IPR004507">
    <property type="entry name" value="UbiX-like"/>
</dbReference>
<accession>A0ABN6F7Z4</accession>
<evidence type="ECO:0000259" key="6">
    <source>
        <dbReference type="Pfam" id="PF02441"/>
    </source>
</evidence>